<dbReference type="EMBL" id="NKUJ01000219">
    <property type="protein sequence ID" value="RMJ10016.1"/>
    <property type="molecule type" value="Genomic_DNA"/>
</dbReference>
<protein>
    <submittedName>
        <fullName evidence="2">Uncharacterized protein</fullName>
    </submittedName>
</protein>
<evidence type="ECO:0000313" key="3">
    <source>
        <dbReference type="Proteomes" id="UP000277212"/>
    </source>
</evidence>
<comment type="caution">
    <text evidence="2">The sequence shown here is derived from an EMBL/GenBank/DDBJ whole genome shotgun (WGS) entry which is preliminary data.</text>
</comment>
<name>A0A3M2RXH2_9HYPO</name>
<dbReference type="Proteomes" id="UP000277212">
    <property type="component" value="Unassembled WGS sequence"/>
</dbReference>
<keyword evidence="3" id="KW-1185">Reference proteome</keyword>
<proteinExistence type="predicted"/>
<accession>A0A3M2RXH2</accession>
<evidence type="ECO:0000313" key="2">
    <source>
        <dbReference type="EMBL" id="RMJ10016.1"/>
    </source>
</evidence>
<organism evidence="2 3">
    <name type="scientific">Fusarium kuroshium</name>
    <dbReference type="NCBI Taxonomy" id="2010991"/>
    <lineage>
        <taxon>Eukaryota</taxon>
        <taxon>Fungi</taxon>
        <taxon>Dikarya</taxon>
        <taxon>Ascomycota</taxon>
        <taxon>Pezizomycotina</taxon>
        <taxon>Sordariomycetes</taxon>
        <taxon>Hypocreomycetidae</taxon>
        <taxon>Hypocreales</taxon>
        <taxon>Nectriaceae</taxon>
        <taxon>Fusarium</taxon>
        <taxon>Fusarium solani species complex</taxon>
    </lineage>
</organism>
<gene>
    <name evidence="2" type="ORF">CDV36_010366</name>
</gene>
<feature type="compositionally biased region" description="Basic and acidic residues" evidence="1">
    <location>
        <begin position="8"/>
        <end position="29"/>
    </location>
</feature>
<sequence>MSRKRRPNHEGRARRDDVVEGEHESDRQNDGGGKFENGRRNGVFIGGVGGGAVSQRGATYQSARERNK</sequence>
<feature type="region of interest" description="Disordered" evidence="1">
    <location>
        <begin position="1"/>
        <end position="68"/>
    </location>
</feature>
<evidence type="ECO:0000256" key="1">
    <source>
        <dbReference type="SAM" id="MobiDB-lite"/>
    </source>
</evidence>
<reference evidence="2 3" key="1">
    <citation type="submission" date="2017-06" db="EMBL/GenBank/DDBJ databases">
        <title>Comparative genomic analysis of Ambrosia Fusariam Clade fungi.</title>
        <authorList>
            <person name="Stajich J.E."/>
            <person name="Carrillo J."/>
            <person name="Kijimoto T."/>
            <person name="Eskalen A."/>
            <person name="O'Donnell K."/>
            <person name="Kasson M."/>
        </authorList>
    </citation>
    <scope>NUCLEOTIDE SEQUENCE [LARGE SCALE GENOMIC DNA]</scope>
    <source>
        <strain evidence="2">UCR3666</strain>
    </source>
</reference>
<dbReference type="AlphaFoldDB" id="A0A3M2RXH2"/>